<dbReference type="SMART" id="SM00671">
    <property type="entry name" value="SEL1"/>
    <property type="match status" value="3"/>
</dbReference>
<reference evidence="2 3" key="1">
    <citation type="journal article" date="2018" name="Mol. Biol. Evol.">
        <title>Broad Genomic Sampling Reveals a Smut Pathogenic Ancestry of the Fungal Clade Ustilaginomycotina.</title>
        <authorList>
            <person name="Kijpornyongpan T."/>
            <person name="Mondo S.J."/>
            <person name="Barry K."/>
            <person name="Sandor L."/>
            <person name="Lee J."/>
            <person name="Lipzen A."/>
            <person name="Pangilinan J."/>
            <person name="LaButti K."/>
            <person name="Hainaut M."/>
            <person name="Henrissat B."/>
            <person name="Grigoriev I.V."/>
            <person name="Spatafora J.W."/>
            <person name="Aime M.C."/>
        </authorList>
    </citation>
    <scope>NUCLEOTIDE SEQUENCE [LARGE SCALE GENOMIC DNA]</scope>
    <source>
        <strain evidence="2 3">MCA 3882</strain>
    </source>
</reference>
<sequence length="234" mass="25298">MRSTNLSTTSTLNSGTGKGTLSTTSNSGAAGKRTSAPNQTAQSEAEKFLTLGISHHESGDLSRSAFYFERSAKIEGGCVVGMCMWGMALREGWGVRKDQKRGFEWISRAASRAGDLMATSNGKTRNEAELKAIRSELKLSVYELGKCFCYGWGVKQDRQMALEYFELAAKLGDADAQAEAGALLAAGKGCKKDLKKAAMYYRMAEAQGYDTVGLSWIHKDKYDPVSVGKTKGGR</sequence>
<dbReference type="Proteomes" id="UP000245771">
    <property type="component" value="Unassembled WGS sequence"/>
</dbReference>
<name>A0A316VCU5_9BASI</name>
<evidence type="ECO:0000313" key="2">
    <source>
        <dbReference type="EMBL" id="PWN35459.1"/>
    </source>
</evidence>
<dbReference type="Gene3D" id="1.25.40.10">
    <property type="entry name" value="Tetratricopeptide repeat domain"/>
    <property type="match status" value="1"/>
</dbReference>
<proteinExistence type="predicted"/>
<dbReference type="InterPro" id="IPR052945">
    <property type="entry name" value="Mitotic_Regulator"/>
</dbReference>
<dbReference type="PANTHER" id="PTHR43628:SF1">
    <property type="entry name" value="CHITIN SYNTHASE REGULATORY FACTOR 2-RELATED"/>
    <property type="match status" value="1"/>
</dbReference>
<feature type="region of interest" description="Disordered" evidence="1">
    <location>
        <begin position="1"/>
        <end position="42"/>
    </location>
</feature>
<keyword evidence="3" id="KW-1185">Reference proteome</keyword>
<dbReference type="Pfam" id="PF08238">
    <property type="entry name" value="Sel1"/>
    <property type="match status" value="3"/>
</dbReference>
<dbReference type="InterPro" id="IPR006597">
    <property type="entry name" value="Sel1-like"/>
</dbReference>
<organism evidence="2 3">
    <name type="scientific">Meira miltonrushii</name>
    <dbReference type="NCBI Taxonomy" id="1280837"/>
    <lineage>
        <taxon>Eukaryota</taxon>
        <taxon>Fungi</taxon>
        <taxon>Dikarya</taxon>
        <taxon>Basidiomycota</taxon>
        <taxon>Ustilaginomycotina</taxon>
        <taxon>Exobasidiomycetes</taxon>
        <taxon>Exobasidiales</taxon>
        <taxon>Brachybasidiaceae</taxon>
        <taxon>Meira</taxon>
    </lineage>
</organism>
<dbReference type="EMBL" id="KZ819603">
    <property type="protein sequence ID" value="PWN35459.1"/>
    <property type="molecule type" value="Genomic_DNA"/>
</dbReference>
<dbReference type="STRING" id="1280837.A0A316VCU5"/>
<evidence type="ECO:0000313" key="3">
    <source>
        <dbReference type="Proteomes" id="UP000245771"/>
    </source>
</evidence>
<evidence type="ECO:0000256" key="1">
    <source>
        <dbReference type="SAM" id="MobiDB-lite"/>
    </source>
</evidence>
<protein>
    <submittedName>
        <fullName evidence="2">HCP-like protein</fullName>
    </submittedName>
</protein>
<dbReference type="GO" id="GO:0032153">
    <property type="term" value="C:cell division site"/>
    <property type="evidence" value="ECO:0007669"/>
    <property type="project" value="TreeGrafter"/>
</dbReference>
<dbReference type="GeneID" id="37018221"/>
<dbReference type="InterPro" id="IPR011990">
    <property type="entry name" value="TPR-like_helical_dom_sf"/>
</dbReference>
<feature type="compositionally biased region" description="Low complexity" evidence="1">
    <location>
        <begin position="1"/>
        <end position="28"/>
    </location>
</feature>
<dbReference type="SUPFAM" id="SSF81901">
    <property type="entry name" value="HCP-like"/>
    <property type="match status" value="1"/>
</dbReference>
<gene>
    <name evidence="2" type="ORF">FA14DRAFT_121064</name>
</gene>
<dbReference type="RefSeq" id="XP_025355761.1">
    <property type="nucleotide sequence ID" value="XM_025496440.1"/>
</dbReference>
<accession>A0A316VCU5</accession>
<dbReference type="PANTHER" id="PTHR43628">
    <property type="entry name" value="ACTIVATOR OF C KINASE PROTEIN 1-RELATED"/>
    <property type="match status" value="1"/>
</dbReference>
<dbReference type="AlphaFoldDB" id="A0A316VCU5"/>
<dbReference type="InParanoid" id="A0A316VCU5"/>
<dbReference type="OrthoDB" id="2148946at2759"/>
<dbReference type="GO" id="GO:0010972">
    <property type="term" value="P:negative regulation of G2/M transition of mitotic cell cycle"/>
    <property type="evidence" value="ECO:0007669"/>
    <property type="project" value="TreeGrafter"/>
</dbReference>